<dbReference type="Proteomes" id="UP000007819">
    <property type="component" value="Chromosome A2"/>
</dbReference>
<evidence type="ECO:0008006" key="4">
    <source>
        <dbReference type="Google" id="ProtNLM"/>
    </source>
</evidence>
<proteinExistence type="predicted"/>
<accession>A0A8R2B818</accession>
<feature type="chain" id="PRO_5035876866" description="Secreted protein" evidence="1">
    <location>
        <begin position="27"/>
        <end position="140"/>
    </location>
</feature>
<evidence type="ECO:0000313" key="3">
    <source>
        <dbReference type="Proteomes" id="UP000007819"/>
    </source>
</evidence>
<dbReference type="AlphaFoldDB" id="A0A8R2B818"/>
<keyword evidence="1" id="KW-0732">Signal</keyword>
<name>A0A8R2B818_ACYPI</name>
<sequence length="140" mass="15796">MVFATYGYWQCFVLLLLSVIASQTYAAVAPSKEECWWTGCQASTWAVTGCDQYNRTQKNVKVCDGGSEYYCCPPDLDVEPAEDCWWTGCQPNNWAVKGCDNFNRTERERTACEEDGFKYECCSAHDTADSDENRWSSGLG</sequence>
<evidence type="ECO:0000256" key="1">
    <source>
        <dbReference type="SAM" id="SignalP"/>
    </source>
</evidence>
<feature type="signal peptide" evidence="1">
    <location>
        <begin position="1"/>
        <end position="26"/>
    </location>
</feature>
<dbReference type="GeneID" id="100571496"/>
<dbReference type="OrthoDB" id="73875at2759"/>
<keyword evidence="3" id="KW-1185">Reference proteome</keyword>
<dbReference type="EnsemblMetazoa" id="XM_008188240.3">
    <property type="protein sequence ID" value="XP_008186462.1"/>
    <property type="gene ID" value="LOC100571496"/>
</dbReference>
<reference evidence="3" key="1">
    <citation type="submission" date="2010-06" db="EMBL/GenBank/DDBJ databases">
        <authorList>
            <person name="Jiang H."/>
            <person name="Abraham K."/>
            <person name="Ali S."/>
            <person name="Alsbrooks S.L."/>
            <person name="Anim B.N."/>
            <person name="Anosike U.S."/>
            <person name="Attaway T."/>
            <person name="Bandaranaike D.P."/>
            <person name="Battles P.K."/>
            <person name="Bell S.N."/>
            <person name="Bell A.V."/>
            <person name="Beltran B."/>
            <person name="Bickham C."/>
            <person name="Bustamante Y."/>
            <person name="Caleb T."/>
            <person name="Canada A."/>
            <person name="Cardenas V."/>
            <person name="Carter K."/>
            <person name="Chacko J."/>
            <person name="Chandrabose M.N."/>
            <person name="Chavez D."/>
            <person name="Chavez A."/>
            <person name="Chen L."/>
            <person name="Chu H.-S."/>
            <person name="Claassen K.J."/>
            <person name="Cockrell R."/>
            <person name="Collins M."/>
            <person name="Cooper J.A."/>
            <person name="Cree A."/>
            <person name="Curry S.M."/>
            <person name="Da Y."/>
            <person name="Dao M.D."/>
            <person name="Das B."/>
            <person name="Davila M.-L."/>
            <person name="Davy-Carroll L."/>
            <person name="Denson S."/>
            <person name="Dinh H."/>
            <person name="Ebong V.E."/>
            <person name="Edwards J.R."/>
            <person name="Egan A."/>
            <person name="El-Daye J."/>
            <person name="Escobedo L."/>
            <person name="Fernandez S."/>
            <person name="Fernando P.R."/>
            <person name="Flagg N."/>
            <person name="Forbes L.D."/>
            <person name="Fowler R.G."/>
            <person name="Fu Q."/>
            <person name="Gabisi R.A."/>
            <person name="Ganer J."/>
            <person name="Garbino Pronczuk A."/>
            <person name="Garcia R.M."/>
            <person name="Garner T."/>
            <person name="Garrett T.E."/>
            <person name="Gonzalez D.A."/>
            <person name="Hamid H."/>
            <person name="Hawkins E.S."/>
            <person name="Hirani K."/>
            <person name="Hogues M.E."/>
            <person name="Hollins B."/>
            <person name="Hsiao C.-H."/>
            <person name="Jabil R."/>
            <person name="James M.L."/>
            <person name="Jhangiani S.N."/>
            <person name="Johnson B."/>
            <person name="Johnson Q."/>
            <person name="Joshi V."/>
            <person name="Kalu J.B."/>
            <person name="Kam C."/>
            <person name="Kashfia A."/>
            <person name="Keebler J."/>
            <person name="Kisamo H."/>
            <person name="Kovar C.L."/>
            <person name="Lago L.A."/>
            <person name="Lai C.-Y."/>
            <person name="Laidlaw J."/>
            <person name="Lara F."/>
            <person name="Le T.-K."/>
            <person name="Lee S.L."/>
            <person name="Legall F.H."/>
            <person name="Lemon S.J."/>
            <person name="Lewis L.R."/>
            <person name="Li B."/>
            <person name="Liu Y."/>
            <person name="Liu Y.-S."/>
            <person name="Lopez J."/>
            <person name="Lozado R.J."/>
            <person name="Lu J."/>
            <person name="Madu R.C."/>
            <person name="Maheshwari M."/>
            <person name="Maheshwari R."/>
            <person name="Malloy K."/>
            <person name="Martinez E."/>
            <person name="Mathew T."/>
            <person name="Mercado I.C."/>
            <person name="Mercado C."/>
            <person name="Meyer B."/>
            <person name="Montgomery K."/>
            <person name="Morgan M.B."/>
            <person name="Munidasa M."/>
            <person name="Nazareth L.V."/>
            <person name="Nelson J."/>
            <person name="Ng B.M."/>
            <person name="Nguyen N.B."/>
            <person name="Nguyen P.Q."/>
            <person name="Nguyen T."/>
            <person name="Obregon M."/>
            <person name="Okwuonu G.O."/>
            <person name="Onwere C.G."/>
            <person name="Orozco G."/>
            <person name="Parra A."/>
            <person name="Patel S."/>
            <person name="Patil S."/>
            <person name="Perez A."/>
            <person name="Perez Y."/>
            <person name="Pham C."/>
            <person name="Primus E.L."/>
            <person name="Pu L.-L."/>
            <person name="Puazo M."/>
            <person name="Qin X."/>
            <person name="Quiroz J.B."/>
            <person name="Reese J."/>
            <person name="Richards S."/>
            <person name="Rives C.M."/>
            <person name="Robberts R."/>
            <person name="Ruiz S.J."/>
            <person name="Ruiz M.J."/>
            <person name="Santibanez J."/>
            <person name="Schneider B.W."/>
            <person name="Sisson I."/>
            <person name="Smith M."/>
            <person name="Sodergren E."/>
            <person name="Song X.-Z."/>
            <person name="Song B.B."/>
            <person name="Summersgill H."/>
            <person name="Thelus R."/>
            <person name="Thornton R.D."/>
            <person name="Trejos Z.Y."/>
            <person name="Usmani K."/>
            <person name="Vattathil S."/>
            <person name="Villasana D."/>
            <person name="Walker D.L."/>
            <person name="Wang S."/>
            <person name="Wang K."/>
            <person name="White C.S."/>
            <person name="Williams A.C."/>
            <person name="Williamson J."/>
            <person name="Wilson K."/>
            <person name="Woghiren I.O."/>
            <person name="Woodworth J.R."/>
            <person name="Worley K.C."/>
            <person name="Wright R.A."/>
            <person name="Wu W."/>
            <person name="Young L."/>
            <person name="Zhang L."/>
            <person name="Zhang J."/>
            <person name="Zhu Y."/>
            <person name="Muzny D.M."/>
            <person name="Weinstock G."/>
            <person name="Gibbs R.A."/>
        </authorList>
    </citation>
    <scope>NUCLEOTIDE SEQUENCE [LARGE SCALE GENOMIC DNA]</scope>
    <source>
        <strain evidence="3">LSR1</strain>
    </source>
</reference>
<evidence type="ECO:0000313" key="2">
    <source>
        <dbReference type="EnsemblMetazoa" id="XP_008186462.1"/>
    </source>
</evidence>
<protein>
    <recommendedName>
        <fullName evidence="4">Secreted protein</fullName>
    </recommendedName>
</protein>
<dbReference type="RefSeq" id="XP_008186462.1">
    <property type="nucleotide sequence ID" value="XM_008188240.2"/>
</dbReference>
<reference evidence="2" key="2">
    <citation type="submission" date="2022-06" db="UniProtKB">
        <authorList>
            <consortium name="EnsemblMetazoa"/>
        </authorList>
    </citation>
    <scope>IDENTIFICATION</scope>
</reference>
<organism evidence="2 3">
    <name type="scientific">Acyrthosiphon pisum</name>
    <name type="common">Pea aphid</name>
    <dbReference type="NCBI Taxonomy" id="7029"/>
    <lineage>
        <taxon>Eukaryota</taxon>
        <taxon>Metazoa</taxon>
        <taxon>Ecdysozoa</taxon>
        <taxon>Arthropoda</taxon>
        <taxon>Hexapoda</taxon>
        <taxon>Insecta</taxon>
        <taxon>Pterygota</taxon>
        <taxon>Neoptera</taxon>
        <taxon>Paraneoptera</taxon>
        <taxon>Hemiptera</taxon>
        <taxon>Sternorrhyncha</taxon>
        <taxon>Aphidomorpha</taxon>
        <taxon>Aphidoidea</taxon>
        <taxon>Aphididae</taxon>
        <taxon>Macrosiphini</taxon>
        <taxon>Acyrthosiphon</taxon>
    </lineage>
</organism>
<dbReference type="KEGG" id="api:100571496"/>